<dbReference type="EMBL" id="CP019791">
    <property type="protein sequence ID" value="AQT67738.1"/>
    <property type="molecule type" value="Genomic_DNA"/>
</dbReference>
<dbReference type="InterPro" id="IPR058240">
    <property type="entry name" value="rSAM_sf"/>
</dbReference>
<dbReference type="Pfam" id="PF13186">
    <property type="entry name" value="SPASM"/>
    <property type="match status" value="1"/>
</dbReference>
<comment type="cofactor">
    <cofactor evidence="1">
        <name>[4Fe-4S] cluster</name>
        <dbReference type="ChEBI" id="CHEBI:49883"/>
    </cofactor>
</comment>
<reference evidence="9" key="1">
    <citation type="submission" date="2017-02" db="EMBL/GenBank/DDBJ databases">
        <title>Comparative genomics and description of representatives of a novel lineage of planctomycetes thriving in anoxic sediments.</title>
        <authorList>
            <person name="Spring S."/>
            <person name="Bunk B."/>
            <person name="Sproer C."/>
        </authorList>
    </citation>
    <scope>NUCLEOTIDE SEQUENCE [LARGE SCALE GENOMIC DNA]</scope>
    <source>
        <strain evidence="9">ST-NAGAB-D1</strain>
    </source>
</reference>
<dbReference type="PANTHER" id="PTHR11228:SF34">
    <property type="entry name" value="TUNGSTEN-CONTAINING ALDEHYDE FERREDOXIN OXIDOREDUCTASE COFACTOR MODIFYING PROTEIN"/>
    <property type="match status" value="1"/>
</dbReference>
<dbReference type="Pfam" id="PF04055">
    <property type="entry name" value="Radical_SAM"/>
    <property type="match status" value="1"/>
</dbReference>
<keyword evidence="4" id="KW-0479">Metal-binding</keyword>
<dbReference type="PROSITE" id="PS51918">
    <property type="entry name" value="RADICAL_SAM"/>
    <property type="match status" value="1"/>
</dbReference>
<proteinExistence type="predicted"/>
<name>A0A1U9NJ22_9BACT</name>
<evidence type="ECO:0000256" key="6">
    <source>
        <dbReference type="ARBA" id="ARBA00023014"/>
    </source>
</evidence>
<dbReference type="SMART" id="SM00729">
    <property type="entry name" value="Elp3"/>
    <property type="match status" value="1"/>
</dbReference>
<dbReference type="Gene3D" id="3.20.20.70">
    <property type="entry name" value="Aldolase class I"/>
    <property type="match status" value="1"/>
</dbReference>
<keyword evidence="3" id="KW-0949">S-adenosyl-L-methionine</keyword>
<dbReference type="SFLD" id="SFLDG01386">
    <property type="entry name" value="main_SPASM_domain-containing"/>
    <property type="match status" value="1"/>
</dbReference>
<dbReference type="AlphaFoldDB" id="A0A1U9NJ22"/>
<dbReference type="Proteomes" id="UP000189674">
    <property type="component" value="Chromosome"/>
</dbReference>
<keyword evidence="6" id="KW-0411">Iron-sulfur</keyword>
<evidence type="ECO:0000313" key="9">
    <source>
        <dbReference type="Proteomes" id="UP000189674"/>
    </source>
</evidence>
<dbReference type="RefSeq" id="WP_146660170.1">
    <property type="nucleotide sequence ID" value="NZ_CP019791.1"/>
</dbReference>
<dbReference type="InterPro" id="IPR007197">
    <property type="entry name" value="rSAM"/>
</dbReference>
<dbReference type="InterPro" id="IPR023885">
    <property type="entry name" value="4Fe4S-binding_SPASM_dom"/>
</dbReference>
<evidence type="ECO:0000256" key="1">
    <source>
        <dbReference type="ARBA" id="ARBA00001966"/>
    </source>
</evidence>
<dbReference type="NCBIfam" id="TIGR04085">
    <property type="entry name" value="rSAM_more_4Fe4S"/>
    <property type="match status" value="1"/>
</dbReference>
<dbReference type="CDD" id="cd01335">
    <property type="entry name" value="Radical_SAM"/>
    <property type="match status" value="1"/>
</dbReference>
<evidence type="ECO:0000256" key="4">
    <source>
        <dbReference type="ARBA" id="ARBA00022723"/>
    </source>
</evidence>
<keyword evidence="5" id="KW-0408">Iron</keyword>
<dbReference type="PIRSF" id="PIRSF037420">
    <property type="entry name" value="PQQ_syn_pqqE"/>
    <property type="match status" value="1"/>
</dbReference>
<protein>
    <submittedName>
        <fullName evidence="8">Antilisterial bacteriocin subtilosin biosynthesis protein AlbA</fullName>
    </submittedName>
</protein>
<dbReference type="OrthoDB" id="9782387at2"/>
<evidence type="ECO:0000259" key="7">
    <source>
        <dbReference type="PROSITE" id="PS51918"/>
    </source>
</evidence>
<dbReference type="GO" id="GO:0051539">
    <property type="term" value="F:4 iron, 4 sulfur cluster binding"/>
    <property type="evidence" value="ECO:0007669"/>
    <property type="project" value="UniProtKB-KW"/>
</dbReference>
<dbReference type="InterPro" id="IPR050377">
    <property type="entry name" value="Radical_SAM_PqqE_MftC-like"/>
</dbReference>
<dbReference type="STRING" id="1936003.STSP2_00887"/>
<dbReference type="GO" id="GO:0046872">
    <property type="term" value="F:metal ion binding"/>
    <property type="evidence" value="ECO:0007669"/>
    <property type="project" value="UniProtKB-KW"/>
</dbReference>
<dbReference type="GO" id="GO:0003824">
    <property type="term" value="F:catalytic activity"/>
    <property type="evidence" value="ECO:0007669"/>
    <property type="project" value="InterPro"/>
</dbReference>
<dbReference type="InterPro" id="IPR034391">
    <property type="entry name" value="AdoMet-like_SPASM_containing"/>
</dbReference>
<dbReference type="SFLD" id="SFLDG01387">
    <property type="entry name" value="BtrN-like_SPASM_domain_contain"/>
    <property type="match status" value="1"/>
</dbReference>
<dbReference type="KEGG" id="alus:STSP2_00887"/>
<dbReference type="SUPFAM" id="SSF102114">
    <property type="entry name" value="Radical SAM enzymes"/>
    <property type="match status" value="1"/>
</dbReference>
<keyword evidence="9" id="KW-1185">Reference proteome</keyword>
<accession>A0A1U9NJ22</accession>
<keyword evidence="2" id="KW-0004">4Fe-4S</keyword>
<dbReference type="SFLD" id="SFLDS00029">
    <property type="entry name" value="Radical_SAM"/>
    <property type="match status" value="1"/>
</dbReference>
<dbReference type="PANTHER" id="PTHR11228">
    <property type="entry name" value="RADICAL SAM DOMAIN PROTEIN"/>
    <property type="match status" value="1"/>
</dbReference>
<dbReference type="InterPro" id="IPR017200">
    <property type="entry name" value="PqqE-like"/>
</dbReference>
<gene>
    <name evidence="8" type="primary">albA_1</name>
    <name evidence="8" type="ORF">STSP2_00887</name>
</gene>
<organism evidence="8 9">
    <name type="scientific">Anaerohalosphaera lusitana</name>
    <dbReference type="NCBI Taxonomy" id="1936003"/>
    <lineage>
        <taxon>Bacteria</taxon>
        <taxon>Pseudomonadati</taxon>
        <taxon>Planctomycetota</taxon>
        <taxon>Phycisphaerae</taxon>
        <taxon>Sedimentisphaerales</taxon>
        <taxon>Anaerohalosphaeraceae</taxon>
        <taxon>Anaerohalosphaera</taxon>
    </lineage>
</organism>
<evidence type="ECO:0000313" key="8">
    <source>
        <dbReference type="EMBL" id="AQT67738.1"/>
    </source>
</evidence>
<sequence length="354" mass="39039">MMPSNGKNKRTLRLLFWESTIKCNLTCSHCRRVEGDEQVGTDMTTGQAKSLIDQLAELGKSQDFMPILVFSGGEPLCRDDVFELAGYAGDQGLRTALATNGTMIDAETAARIEDAGFARVSISLDGATEQVHNKLRQEPGCFDAALNGMAELQKANVPFQVNMTMTRHNAHQLDDIFNLAKNMRAQAVHLFMMVPVGCGEQFNQADMLDADEYEQMMKRIAATERSGNIEVKVTCGPHYERVKRQTQHQSARSRHPSKGCLAGSGVIFIGHQGDVFPCGYLPVNCGSVLRQPLADIWHGSEDLARMRDANRLTGKCGICEFKRLCGGCRARAYAATGDYMSEEPFCAYVPKNLK</sequence>
<evidence type="ECO:0000256" key="3">
    <source>
        <dbReference type="ARBA" id="ARBA00022691"/>
    </source>
</evidence>
<dbReference type="SFLD" id="SFLDG01067">
    <property type="entry name" value="SPASM/twitch_domain_containing"/>
    <property type="match status" value="1"/>
</dbReference>
<feature type="domain" description="Radical SAM core" evidence="7">
    <location>
        <begin position="9"/>
        <end position="230"/>
    </location>
</feature>
<dbReference type="CDD" id="cd21123">
    <property type="entry name" value="SPASM_MftC-like"/>
    <property type="match status" value="1"/>
</dbReference>
<dbReference type="InterPro" id="IPR013785">
    <property type="entry name" value="Aldolase_TIM"/>
</dbReference>
<dbReference type="InterPro" id="IPR006638">
    <property type="entry name" value="Elp3/MiaA/NifB-like_rSAM"/>
</dbReference>
<evidence type="ECO:0000256" key="5">
    <source>
        <dbReference type="ARBA" id="ARBA00023004"/>
    </source>
</evidence>
<evidence type="ECO:0000256" key="2">
    <source>
        <dbReference type="ARBA" id="ARBA00022485"/>
    </source>
</evidence>